<dbReference type="Proteomes" id="UP000015350">
    <property type="component" value="Unassembled WGS sequence"/>
</dbReference>
<dbReference type="EMBL" id="AQPH01000030">
    <property type="protein sequence ID" value="EPY01789.1"/>
    <property type="molecule type" value="Genomic_DNA"/>
</dbReference>
<evidence type="ECO:0000313" key="5">
    <source>
        <dbReference type="Proteomes" id="UP000015350"/>
    </source>
</evidence>
<evidence type="ECO:0000256" key="1">
    <source>
        <dbReference type="ARBA" id="ARBA00022741"/>
    </source>
</evidence>
<dbReference type="GO" id="GO:0005524">
    <property type="term" value="F:ATP binding"/>
    <property type="evidence" value="ECO:0007669"/>
    <property type="project" value="UniProtKB-KW"/>
</dbReference>
<keyword evidence="2" id="KW-0067">ATP-binding</keyword>
<feature type="region of interest" description="Disordered" evidence="3">
    <location>
        <begin position="1"/>
        <end position="20"/>
    </location>
</feature>
<name>S9SAQ2_MAGFU</name>
<evidence type="ECO:0000256" key="3">
    <source>
        <dbReference type="SAM" id="MobiDB-lite"/>
    </source>
</evidence>
<protein>
    <submittedName>
        <fullName evidence="4">ATPase</fullName>
    </submittedName>
</protein>
<gene>
    <name evidence="4" type="ORF">K678_09333</name>
</gene>
<organism evidence="4 5">
    <name type="scientific">Magnetospirillum fulvum MGU-K5</name>
    <dbReference type="NCBI Taxonomy" id="1316936"/>
    <lineage>
        <taxon>Bacteria</taxon>
        <taxon>Pseudomonadati</taxon>
        <taxon>Pseudomonadota</taxon>
        <taxon>Alphaproteobacteria</taxon>
        <taxon>Rhodospirillales</taxon>
        <taxon>Rhodospirillaceae</taxon>
        <taxon>Magnetospirillum</taxon>
    </lineage>
</organism>
<sequence length="405" mass="45395">MRRKRLRPVRPPGPRFGRMSGGPLSAYRERVAAGAIKPDIAQEVAIEKLHELHLALTGYRPALAGTGWLARFGLRRGRSLLGGDRSRPYQGIYIFGEVGRGKSMLMDLFFETATIPGKKRVHFHEFMRDLHVEIHRWRQAASRRDADPIPKMARAIAAEAWLLCLDELQVTDIGDAMIVGRLFQCLLDEGVVMVITSNRPPSDLYKDGLQRDRFLPFIALIEQRFEILELKSERDYRLGRKRGLRVFHSPNDEAAESALELAFARLTEGVTAVPHSFEVNGHPVRVPLAAVGVARFSFAQLCGTALGPSDYLALAERYHTLILSDIPILSPANADKARRFVTLVDALYERRVTLICSAAAPPEHLYPEGVGAFEFQRTVSRLIEMQSESWIARDDRENAGLGPIL</sequence>
<dbReference type="NCBIfam" id="NF040713">
    <property type="entry name" value="ZapE"/>
    <property type="match status" value="1"/>
</dbReference>
<proteinExistence type="predicted"/>
<dbReference type="eggNOG" id="COG1485">
    <property type="taxonomic scope" value="Bacteria"/>
</dbReference>
<dbReference type="GO" id="GO:0016887">
    <property type="term" value="F:ATP hydrolysis activity"/>
    <property type="evidence" value="ECO:0007669"/>
    <property type="project" value="InterPro"/>
</dbReference>
<accession>S9SAQ2</accession>
<dbReference type="Pfam" id="PF03969">
    <property type="entry name" value="AFG1_ATPase"/>
    <property type="match status" value="1"/>
</dbReference>
<dbReference type="PANTHER" id="PTHR12169">
    <property type="entry name" value="ATPASE N2B"/>
    <property type="match status" value="1"/>
</dbReference>
<keyword evidence="1" id="KW-0547">Nucleotide-binding</keyword>
<reference evidence="4 5" key="1">
    <citation type="submission" date="2013-04" db="EMBL/GenBank/DDBJ databases">
        <authorList>
            <person name="Kuznetsov B."/>
            <person name="Ivanovsky R."/>
        </authorList>
    </citation>
    <scope>NUCLEOTIDE SEQUENCE [LARGE SCALE GENOMIC DNA]</scope>
    <source>
        <strain evidence="4 5">MGU-K5</strain>
    </source>
</reference>
<evidence type="ECO:0000313" key="4">
    <source>
        <dbReference type="EMBL" id="EPY01789.1"/>
    </source>
</evidence>
<dbReference type="AlphaFoldDB" id="S9SAQ2"/>
<dbReference type="STRING" id="1316936.K678_09333"/>
<dbReference type="InterPro" id="IPR027417">
    <property type="entry name" value="P-loop_NTPase"/>
</dbReference>
<dbReference type="InterPro" id="IPR005654">
    <property type="entry name" value="ATPase_AFG1-like"/>
</dbReference>
<dbReference type="SUPFAM" id="SSF52540">
    <property type="entry name" value="P-loop containing nucleoside triphosphate hydrolases"/>
    <property type="match status" value="1"/>
</dbReference>
<dbReference type="PATRIC" id="fig|1316936.3.peg.1864"/>
<dbReference type="Gene3D" id="3.40.50.300">
    <property type="entry name" value="P-loop containing nucleotide triphosphate hydrolases"/>
    <property type="match status" value="1"/>
</dbReference>
<dbReference type="GO" id="GO:0005737">
    <property type="term" value="C:cytoplasm"/>
    <property type="evidence" value="ECO:0007669"/>
    <property type="project" value="TreeGrafter"/>
</dbReference>
<evidence type="ECO:0000256" key="2">
    <source>
        <dbReference type="ARBA" id="ARBA00022840"/>
    </source>
</evidence>
<comment type="caution">
    <text evidence="4">The sequence shown here is derived from an EMBL/GenBank/DDBJ whole genome shotgun (WGS) entry which is preliminary data.</text>
</comment>
<dbReference type="PANTHER" id="PTHR12169:SF6">
    <property type="entry name" value="AFG1-LIKE ATPASE"/>
    <property type="match status" value="1"/>
</dbReference>